<gene>
    <name evidence="14" type="primary">gspK</name>
    <name evidence="14" type="ORF">I6N98_10980</name>
</gene>
<evidence type="ECO:0000256" key="1">
    <source>
        <dbReference type="ARBA" id="ARBA00004533"/>
    </source>
</evidence>
<sequence length="343" mass="37997">MFRAAAYSRHQRARLAARPPSGQRGAALLMVLMMVAIMLVLSVALVDGVRYNSQRLLNQRFMDQAFWYALGGERIAAFALEDIASEAVVTLGQPWARKDIVFPIDGGSVAGLIVDQQACFNVNNLYQPDVEPGVDPPPTAAEQGFIALLENLEISPQRAEFIIGRLRDWIDEDFSPEGIYGAEDLSYTGLDYPYMPPNRPIDSITELDLFAEFEEDEAEKIKPFLCALPESDTALNVNTLTVEDAPLLAAFTGNILPVEQIEALIEARPEDGWQDIADFVSVLGLPGGQTLTGEQLQTLGVDSNYFLGLADVFYEQRQMRVYSRFVIKNGKAVAYAREYGEVF</sequence>
<dbReference type="Proteomes" id="UP000596063">
    <property type="component" value="Chromosome"/>
</dbReference>
<evidence type="ECO:0000256" key="11">
    <source>
        <dbReference type="SAM" id="Phobius"/>
    </source>
</evidence>
<evidence type="ECO:0000256" key="10">
    <source>
        <dbReference type="PIRNR" id="PIRNR002786"/>
    </source>
</evidence>
<dbReference type="RefSeq" id="WP_198568410.1">
    <property type="nucleotide sequence ID" value="NZ_CP066167.1"/>
</dbReference>
<evidence type="ECO:0000256" key="4">
    <source>
        <dbReference type="ARBA" id="ARBA00022475"/>
    </source>
</evidence>
<dbReference type="SUPFAM" id="SSF158544">
    <property type="entry name" value="GspK insert domain-like"/>
    <property type="match status" value="2"/>
</dbReference>
<accession>A0A7T4UNS3</accession>
<dbReference type="GO" id="GO:0005886">
    <property type="term" value="C:plasma membrane"/>
    <property type="evidence" value="ECO:0007669"/>
    <property type="project" value="UniProtKB-SubCell"/>
</dbReference>
<protein>
    <recommendedName>
        <fullName evidence="10">Type II secretion system protein K</fullName>
    </recommendedName>
</protein>
<dbReference type="Gene3D" id="1.10.40.60">
    <property type="entry name" value="EpsJ-like"/>
    <property type="match status" value="2"/>
</dbReference>
<dbReference type="InterPro" id="IPR049179">
    <property type="entry name" value="T2SSK_SAM-like_2nd"/>
</dbReference>
<proteinExistence type="inferred from homology"/>
<keyword evidence="3 10" id="KW-0813">Transport</keyword>
<feature type="transmembrane region" description="Helical" evidence="11">
    <location>
        <begin position="25"/>
        <end position="46"/>
    </location>
</feature>
<evidence type="ECO:0000256" key="7">
    <source>
        <dbReference type="ARBA" id="ARBA00022927"/>
    </source>
</evidence>
<dbReference type="KEGG" id="snan:I6N98_10980"/>
<dbReference type="GO" id="GO:0009306">
    <property type="term" value="P:protein secretion"/>
    <property type="evidence" value="ECO:0007669"/>
    <property type="project" value="InterPro"/>
</dbReference>
<evidence type="ECO:0000313" key="15">
    <source>
        <dbReference type="Proteomes" id="UP000596063"/>
    </source>
</evidence>
<feature type="domain" description="T2SS protein K second SAM-like" evidence="12">
    <location>
        <begin position="235"/>
        <end position="301"/>
    </location>
</feature>
<feature type="domain" description="T2SS protein K first SAM-like" evidence="13">
    <location>
        <begin position="118"/>
        <end position="230"/>
    </location>
</feature>
<evidence type="ECO:0000256" key="6">
    <source>
        <dbReference type="ARBA" id="ARBA00022692"/>
    </source>
</evidence>
<evidence type="ECO:0000256" key="8">
    <source>
        <dbReference type="ARBA" id="ARBA00022989"/>
    </source>
</evidence>
<reference evidence="14 15" key="1">
    <citation type="submission" date="2020-12" db="EMBL/GenBank/DDBJ databases">
        <authorList>
            <person name="Shan Y."/>
        </authorList>
    </citation>
    <scope>NUCLEOTIDE SEQUENCE [LARGE SCALE GENOMIC DNA]</scope>
    <source>
        <strain evidence="15">csc3.9</strain>
    </source>
</reference>
<dbReference type="SUPFAM" id="SSF54523">
    <property type="entry name" value="Pili subunits"/>
    <property type="match status" value="1"/>
</dbReference>
<dbReference type="NCBIfam" id="NF037980">
    <property type="entry name" value="T2SS_GspK"/>
    <property type="match status" value="1"/>
</dbReference>
<keyword evidence="4 10" id="KW-1003">Cell membrane</keyword>
<organism evidence="14 15">
    <name type="scientific">Spongiibacter nanhainus</name>
    <dbReference type="NCBI Taxonomy" id="2794344"/>
    <lineage>
        <taxon>Bacteria</taxon>
        <taxon>Pseudomonadati</taxon>
        <taxon>Pseudomonadota</taxon>
        <taxon>Gammaproteobacteria</taxon>
        <taxon>Cellvibrionales</taxon>
        <taxon>Spongiibacteraceae</taxon>
        <taxon>Spongiibacter</taxon>
    </lineage>
</organism>
<dbReference type="PIRSF" id="PIRSF002786">
    <property type="entry name" value="XcpX"/>
    <property type="match status" value="1"/>
</dbReference>
<dbReference type="EMBL" id="CP066167">
    <property type="protein sequence ID" value="QQD16908.1"/>
    <property type="molecule type" value="Genomic_DNA"/>
</dbReference>
<dbReference type="InterPro" id="IPR038072">
    <property type="entry name" value="GspK_central_sf"/>
</dbReference>
<evidence type="ECO:0000256" key="5">
    <source>
        <dbReference type="ARBA" id="ARBA00022519"/>
    </source>
</evidence>
<evidence type="ECO:0000259" key="13">
    <source>
        <dbReference type="Pfam" id="PF21687"/>
    </source>
</evidence>
<dbReference type="InterPro" id="IPR045584">
    <property type="entry name" value="Pilin-like"/>
</dbReference>
<dbReference type="Pfam" id="PF21687">
    <property type="entry name" value="T2SSK_1st"/>
    <property type="match status" value="1"/>
</dbReference>
<dbReference type="Gene3D" id="3.30.1300.30">
    <property type="entry name" value="GSPII I/J protein-like"/>
    <property type="match status" value="1"/>
</dbReference>
<dbReference type="PANTHER" id="PTHR38831">
    <property type="entry name" value="TYPE II SECRETION SYSTEM PROTEIN K"/>
    <property type="match status" value="1"/>
</dbReference>
<dbReference type="AlphaFoldDB" id="A0A7T4UNS3"/>
<name>A0A7T4UNS3_9GAMM</name>
<comment type="similarity">
    <text evidence="2 10">Belongs to the GSP K family.</text>
</comment>
<dbReference type="InterPro" id="IPR049031">
    <property type="entry name" value="T2SSK_SAM-like_1st"/>
</dbReference>
<keyword evidence="6 11" id="KW-0812">Transmembrane</keyword>
<evidence type="ECO:0000313" key="14">
    <source>
        <dbReference type="EMBL" id="QQD16908.1"/>
    </source>
</evidence>
<comment type="subcellular location">
    <subcellularLocation>
        <location evidence="1 10">Cell inner membrane</location>
    </subcellularLocation>
</comment>
<dbReference type="Pfam" id="PF03934">
    <property type="entry name" value="T2SSK"/>
    <property type="match status" value="1"/>
</dbReference>
<keyword evidence="7" id="KW-0653">Protein transport</keyword>
<evidence type="ECO:0000256" key="9">
    <source>
        <dbReference type="ARBA" id="ARBA00023136"/>
    </source>
</evidence>
<evidence type="ECO:0000259" key="12">
    <source>
        <dbReference type="Pfam" id="PF03934"/>
    </source>
</evidence>
<keyword evidence="5 10" id="KW-0997">Cell inner membrane</keyword>
<keyword evidence="9 10" id="KW-0472">Membrane</keyword>
<evidence type="ECO:0000256" key="2">
    <source>
        <dbReference type="ARBA" id="ARBA00007246"/>
    </source>
</evidence>
<dbReference type="PANTHER" id="PTHR38831:SF1">
    <property type="entry name" value="TYPE II SECRETION SYSTEM PROTEIN K-RELATED"/>
    <property type="match status" value="1"/>
</dbReference>
<keyword evidence="15" id="KW-1185">Reference proteome</keyword>
<dbReference type="InterPro" id="IPR005628">
    <property type="entry name" value="GspK"/>
</dbReference>
<evidence type="ECO:0000256" key="3">
    <source>
        <dbReference type="ARBA" id="ARBA00022448"/>
    </source>
</evidence>
<keyword evidence="8 11" id="KW-1133">Transmembrane helix</keyword>